<evidence type="ECO:0000256" key="1">
    <source>
        <dbReference type="ARBA" id="ARBA00022741"/>
    </source>
</evidence>
<dbReference type="SUPFAM" id="SSF52540">
    <property type="entry name" value="P-loop containing nucleoside triphosphate hydrolases"/>
    <property type="match status" value="1"/>
</dbReference>
<dbReference type="InterPro" id="IPR000719">
    <property type="entry name" value="Prot_kinase_dom"/>
</dbReference>
<dbReference type="InterPro" id="IPR002182">
    <property type="entry name" value="NB-ARC"/>
</dbReference>
<dbReference type="AlphaFoldDB" id="A0A7I9YLC7"/>
<dbReference type="PANTHER" id="PTHR47691">
    <property type="entry name" value="REGULATOR-RELATED"/>
    <property type="match status" value="1"/>
</dbReference>
<dbReference type="PROSITE" id="PS00108">
    <property type="entry name" value="PROTEIN_KINASE_ST"/>
    <property type="match status" value="1"/>
</dbReference>
<organism evidence="5 6">
    <name type="scientific">Mycobacterium bourgelatii</name>
    <dbReference type="NCBI Taxonomy" id="1273442"/>
    <lineage>
        <taxon>Bacteria</taxon>
        <taxon>Bacillati</taxon>
        <taxon>Actinomycetota</taxon>
        <taxon>Actinomycetes</taxon>
        <taxon>Mycobacteriales</taxon>
        <taxon>Mycobacteriaceae</taxon>
        <taxon>Mycobacterium</taxon>
    </lineage>
</organism>
<accession>A0A7I9YLC7</accession>
<dbReference type="InterPro" id="IPR011009">
    <property type="entry name" value="Kinase-like_dom_sf"/>
</dbReference>
<dbReference type="Pfam" id="PF25872">
    <property type="entry name" value="HTH_77"/>
    <property type="match status" value="1"/>
</dbReference>
<dbReference type="GO" id="GO:0005524">
    <property type="term" value="F:ATP binding"/>
    <property type="evidence" value="ECO:0007669"/>
    <property type="project" value="UniProtKB-UniRule"/>
</dbReference>
<dbReference type="Gene3D" id="3.30.200.20">
    <property type="entry name" value="Phosphorylase Kinase, domain 1"/>
    <property type="match status" value="1"/>
</dbReference>
<evidence type="ECO:0000259" key="4">
    <source>
        <dbReference type="PROSITE" id="PS50011"/>
    </source>
</evidence>
<feature type="binding site" evidence="3">
    <location>
        <position position="53"/>
    </location>
    <ligand>
        <name>ATP</name>
        <dbReference type="ChEBI" id="CHEBI:30616"/>
    </ligand>
</feature>
<dbReference type="SMART" id="SM00220">
    <property type="entry name" value="S_TKc"/>
    <property type="match status" value="1"/>
</dbReference>
<dbReference type="GO" id="GO:0043531">
    <property type="term" value="F:ADP binding"/>
    <property type="evidence" value="ECO:0007669"/>
    <property type="project" value="InterPro"/>
</dbReference>
<evidence type="ECO:0000313" key="5">
    <source>
        <dbReference type="EMBL" id="GFG89418.1"/>
    </source>
</evidence>
<sequence length="1000" mass="108629">MDFPYQTQRDIDAALVEELSAAGFVGAEEIGRGGFGVVFRCRQEALDRTVAVKVLTAKLSEERERFLREQLAMGRLTGHPNIVVVLQVGETASGCPYLVMPYHGQGSLQARVQRFGPLPLPEVLRVGVEIAGALETAHRLEILHRDVKPANILLTDFGQPALCDFGIAHIADGFTTADGTFTGSPSFTAPEILGGDPPTPASDVYGLGATLFAILTGHAAYERKAGEQVVAQFLRITTDPVPDLRDGGIPDDVARVIEMAMARDPQERPSTAVLGEQLRRLQASHGLGEDAVPLAVGPIVSPTTVATARYPGNLPVELTSFIGRRAELDEVETLLASSRLVTVAGIGGVGKTRLAQRAGTELQGHFADGVWWVELGELRDPMLVTNALVGALGLRDESGKSLREVLINFLNSRRILLVLDNCEHVLDEVVKLVEALLRGCPELRILTTSRERMGIGSEAVVQLAPLGLPDADPEPTLGRLPGYDAISLFGERAVAAVPEFVLTEDNKRAVARICARVDGLPLAIELAAARLRAMSLEQILERLADRFTLLTRGSRAAPTRQQTLACSVDWSYDLCTSAEQRLWARLSVFAGSFDLEAAEDICSSDDLASENVLDVLTSLADKSILVRTETDGGVRFRLLETLREYGQEKLSESGEYLQLRRRHLHWYQRLIAAVAANWFSASQLSWIKRMDRETSNWRQAAEFALTDSPRTALAMSPGLFQYSVARGFFSEIGNWLDRALDAIHPEPTADRCHALYAATVIASLRHQRPVAVARTHQLRSLVERMDNPECRSLLATSEAFIALFGGDWDRTIALAETALATAENPIVRLVATMLKAKALEPAGEIESALAWQETALASAESAGEVLYRSYISWAIGVNWWRQGDDRRAEQSLKQCLELAHLIDDPHNAAAGLETLAWIAGAKAEPGRTAVLMGAADALGKRSGAPPAVLPDLTRFHDEYRRGARAALGPEVFDEAWQRGAAMDFAEAVGYALDGVSALAD</sequence>
<dbReference type="RefSeq" id="WP_163709646.1">
    <property type="nucleotide sequence ID" value="NZ_BLKZ01000001.1"/>
</dbReference>
<dbReference type="PROSITE" id="PS50011">
    <property type="entry name" value="PROTEIN_KINASE_DOM"/>
    <property type="match status" value="1"/>
</dbReference>
<dbReference type="Gene3D" id="1.10.510.10">
    <property type="entry name" value="Transferase(Phosphotransferase) domain 1"/>
    <property type="match status" value="1"/>
</dbReference>
<dbReference type="InterPro" id="IPR027417">
    <property type="entry name" value="P-loop_NTPase"/>
</dbReference>
<dbReference type="EMBL" id="BLKZ01000001">
    <property type="protein sequence ID" value="GFG89418.1"/>
    <property type="molecule type" value="Genomic_DNA"/>
</dbReference>
<dbReference type="SUPFAM" id="SSF56112">
    <property type="entry name" value="Protein kinase-like (PK-like)"/>
    <property type="match status" value="1"/>
</dbReference>
<dbReference type="PROSITE" id="PS00107">
    <property type="entry name" value="PROTEIN_KINASE_ATP"/>
    <property type="match status" value="1"/>
</dbReference>
<dbReference type="Pfam" id="PF00069">
    <property type="entry name" value="Pkinase"/>
    <property type="match status" value="1"/>
</dbReference>
<dbReference type="Gene3D" id="3.40.50.300">
    <property type="entry name" value="P-loop containing nucleotide triphosphate hydrolases"/>
    <property type="match status" value="1"/>
</dbReference>
<keyword evidence="2 3" id="KW-0067">ATP-binding</keyword>
<proteinExistence type="predicted"/>
<protein>
    <recommendedName>
        <fullName evidence="4">Protein kinase domain-containing protein</fullName>
    </recommendedName>
</protein>
<evidence type="ECO:0000256" key="2">
    <source>
        <dbReference type="ARBA" id="ARBA00022840"/>
    </source>
</evidence>
<gene>
    <name evidence="5" type="ORF">MBOU_14600</name>
</gene>
<dbReference type="InterPro" id="IPR011990">
    <property type="entry name" value="TPR-like_helical_dom_sf"/>
</dbReference>
<dbReference type="SUPFAM" id="SSF48452">
    <property type="entry name" value="TPR-like"/>
    <property type="match status" value="1"/>
</dbReference>
<dbReference type="Proteomes" id="UP000465360">
    <property type="component" value="Unassembled WGS sequence"/>
</dbReference>
<dbReference type="InterPro" id="IPR017441">
    <property type="entry name" value="Protein_kinase_ATP_BS"/>
</dbReference>
<dbReference type="Pfam" id="PF00931">
    <property type="entry name" value="NB-ARC"/>
    <property type="match status" value="1"/>
</dbReference>
<name>A0A7I9YLC7_MYCBU</name>
<keyword evidence="1 3" id="KW-0547">Nucleotide-binding</keyword>
<evidence type="ECO:0000256" key="3">
    <source>
        <dbReference type="PROSITE-ProRule" id="PRU10141"/>
    </source>
</evidence>
<comment type="caution">
    <text evidence="5">The sequence shown here is derived from an EMBL/GenBank/DDBJ whole genome shotgun (WGS) entry which is preliminary data.</text>
</comment>
<dbReference type="InterPro" id="IPR008271">
    <property type="entry name" value="Ser/Thr_kinase_AS"/>
</dbReference>
<dbReference type="Gene3D" id="1.25.40.10">
    <property type="entry name" value="Tetratricopeptide repeat domain"/>
    <property type="match status" value="1"/>
</dbReference>
<reference evidence="5 6" key="1">
    <citation type="journal article" date="2019" name="Emerg. Microbes Infect.">
        <title>Comprehensive subspecies identification of 175 nontuberculous mycobacteria species based on 7547 genomic profiles.</title>
        <authorList>
            <person name="Matsumoto Y."/>
            <person name="Kinjo T."/>
            <person name="Motooka D."/>
            <person name="Nabeya D."/>
            <person name="Jung N."/>
            <person name="Uechi K."/>
            <person name="Horii T."/>
            <person name="Iida T."/>
            <person name="Fujita J."/>
            <person name="Nakamura S."/>
        </authorList>
    </citation>
    <scope>NUCLEOTIDE SEQUENCE [LARGE SCALE GENOMIC DNA]</scope>
    <source>
        <strain evidence="5 6">JCM 30725</strain>
    </source>
</reference>
<feature type="domain" description="Protein kinase" evidence="4">
    <location>
        <begin position="24"/>
        <end position="281"/>
    </location>
</feature>
<dbReference type="CDD" id="cd14014">
    <property type="entry name" value="STKc_PknB_like"/>
    <property type="match status" value="1"/>
</dbReference>
<evidence type="ECO:0000313" key="6">
    <source>
        <dbReference type="Proteomes" id="UP000465360"/>
    </source>
</evidence>
<dbReference type="GO" id="GO:0004672">
    <property type="term" value="F:protein kinase activity"/>
    <property type="evidence" value="ECO:0007669"/>
    <property type="project" value="InterPro"/>
</dbReference>
<dbReference type="PRINTS" id="PR00364">
    <property type="entry name" value="DISEASERSIST"/>
</dbReference>
<dbReference type="InterPro" id="IPR058852">
    <property type="entry name" value="HTH_77"/>
</dbReference>
<keyword evidence="6" id="KW-1185">Reference proteome</keyword>
<dbReference type="PANTHER" id="PTHR47691:SF3">
    <property type="entry name" value="HTH-TYPE TRANSCRIPTIONAL REGULATOR RV0890C-RELATED"/>
    <property type="match status" value="1"/>
</dbReference>